<organism evidence="1 2">
    <name type="scientific">Streptomyces bluensis</name>
    <dbReference type="NCBI Taxonomy" id="33897"/>
    <lineage>
        <taxon>Bacteria</taxon>
        <taxon>Bacillati</taxon>
        <taxon>Actinomycetota</taxon>
        <taxon>Actinomycetes</taxon>
        <taxon>Kitasatosporales</taxon>
        <taxon>Streptomycetaceae</taxon>
        <taxon>Streptomyces</taxon>
    </lineage>
</organism>
<keyword evidence="2" id="KW-1185">Reference proteome</keyword>
<dbReference type="EMBL" id="JBIAWJ010000002">
    <property type="protein sequence ID" value="MFF4520770.1"/>
    <property type="molecule type" value="Genomic_DNA"/>
</dbReference>
<proteinExistence type="predicted"/>
<name>A0ABW6UBF0_9ACTN</name>
<accession>A0ABW6UBF0</accession>
<dbReference type="SUPFAM" id="SSF51735">
    <property type="entry name" value="NAD(P)-binding Rossmann-fold domains"/>
    <property type="match status" value="1"/>
</dbReference>
<dbReference type="RefSeq" id="WP_387883732.1">
    <property type="nucleotide sequence ID" value="NZ_JBEOZG010000022.1"/>
</dbReference>
<dbReference type="Gene3D" id="3.40.50.720">
    <property type="entry name" value="NAD(P)-binding Rossmann-like Domain"/>
    <property type="match status" value="1"/>
</dbReference>
<evidence type="ECO:0000313" key="2">
    <source>
        <dbReference type="Proteomes" id="UP001602058"/>
    </source>
</evidence>
<sequence>MSAAPVFRPAARRRAPTGWARTACTVARLVIRLAGSRSEIRCIERPVDDPAITLARDKLGWEPRTAPVDGLRRTIDWFRAEPADAPPTHPPGGP</sequence>
<dbReference type="InterPro" id="IPR036291">
    <property type="entry name" value="NAD(P)-bd_dom_sf"/>
</dbReference>
<dbReference type="Proteomes" id="UP001602058">
    <property type="component" value="Unassembled WGS sequence"/>
</dbReference>
<protein>
    <submittedName>
        <fullName evidence="1">Uncharacterized protein</fullName>
    </submittedName>
</protein>
<evidence type="ECO:0000313" key="1">
    <source>
        <dbReference type="EMBL" id="MFF4520770.1"/>
    </source>
</evidence>
<comment type="caution">
    <text evidence="1">The sequence shown here is derived from an EMBL/GenBank/DDBJ whole genome shotgun (WGS) entry which is preliminary data.</text>
</comment>
<reference evidence="1 2" key="1">
    <citation type="submission" date="2024-10" db="EMBL/GenBank/DDBJ databases">
        <title>The Natural Products Discovery Center: Release of the First 8490 Sequenced Strains for Exploring Actinobacteria Biosynthetic Diversity.</title>
        <authorList>
            <person name="Kalkreuter E."/>
            <person name="Kautsar S.A."/>
            <person name="Yang D."/>
            <person name="Bader C.D."/>
            <person name="Teijaro C.N."/>
            <person name="Fluegel L."/>
            <person name="Davis C.M."/>
            <person name="Simpson J.R."/>
            <person name="Lauterbach L."/>
            <person name="Steele A.D."/>
            <person name="Gui C."/>
            <person name="Meng S."/>
            <person name="Li G."/>
            <person name="Viehrig K."/>
            <person name="Ye F."/>
            <person name="Su P."/>
            <person name="Kiefer A.F."/>
            <person name="Nichols A."/>
            <person name="Cepeda A.J."/>
            <person name="Yan W."/>
            <person name="Fan B."/>
            <person name="Jiang Y."/>
            <person name="Adhikari A."/>
            <person name="Zheng C.-J."/>
            <person name="Schuster L."/>
            <person name="Cowan T.M."/>
            <person name="Smanski M.J."/>
            <person name="Chevrette M.G."/>
            <person name="De Carvalho L.P.S."/>
            <person name="Shen B."/>
        </authorList>
    </citation>
    <scope>NUCLEOTIDE SEQUENCE [LARGE SCALE GENOMIC DNA]</scope>
    <source>
        <strain evidence="1 2">NPDC001390</strain>
    </source>
</reference>
<gene>
    <name evidence="1" type="ORF">ACFY1D_04825</name>
</gene>